<comment type="caution">
    <text evidence="2">The sequence shown here is derived from an EMBL/GenBank/DDBJ whole genome shotgun (WGS) entry which is preliminary data.</text>
</comment>
<keyword evidence="3" id="KW-1185">Reference proteome</keyword>
<evidence type="ECO:0000313" key="2">
    <source>
        <dbReference type="EMBL" id="MEZ8082174.1"/>
    </source>
</evidence>
<dbReference type="Pfam" id="PF14491">
    <property type="entry name" value="DUF4435"/>
    <property type="match status" value="1"/>
</dbReference>
<dbReference type="Proteomes" id="UP001569154">
    <property type="component" value="Unassembled WGS sequence"/>
</dbReference>
<protein>
    <submittedName>
        <fullName evidence="2">DUF4435 domain-containing protein</fullName>
    </submittedName>
</protein>
<dbReference type="RefSeq" id="WP_371734864.1">
    <property type="nucleotide sequence ID" value="NZ_JBGONM010000030.1"/>
</dbReference>
<sequence>MKFIEVIDPIRLANQVCMDRGFAGKHLFVEGVKDLKIYPKHLNTDDVKIIVSHGKYKMRVAWDELEKRNEDRKLAIRDADFIRLRDKFNPNYHKSFFITDFHDSEVMITSTRTFENTLLSHLSIAHYQRVSEKYPDLLGELKSLIYPLGNLKLANKLNDLGLIFKPKDINKSPLDLGKFIDFKGMKYLGDEIMVQSVLNFCNGKVEMGNVQPKEAILDSLTEVCQMGYPLNEIVHGHDLSQALALFLKKNLPKGSDGMKTGDLVENCWAGAFSLEDFKMTELYKSLSEWSESSGFSIIK</sequence>
<feature type="domain" description="DUF4435" evidence="1">
    <location>
        <begin position="27"/>
        <end position="152"/>
    </location>
</feature>
<proteinExistence type="predicted"/>
<evidence type="ECO:0000259" key="1">
    <source>
        <dbReference type="Pfam" id="PF14491"/>
    </source>
</evidence>
<dbReference type="EMBL" id="JBGONM010000030">
    <property type="protein sequence ID" value="MEZ8082174.1"/>
    <property type="molecule type" value="Genomic_DNA"/>
</dbReference>
<dbReference type="InterPro" id="IPR029492">
    <property type="entry name" value="DUF4435"/>
</dbReference>
<accession>A0ABV4L387</accession>
<name>A0ABV4L387_9GAMM</name>
<evidence type="ECO:0000313" key="3">
    <source>
        <dbReference type="Proteomes" id="UP001569154"/>
    </source>
</evidence>
<gene>
    <name evidence="2" type="ORF">ACED35_13685</name>
</gene>
<reference evidence="2 3" key="1">
    <citation type="submission" date="2024-06" db="EMBL/GenBank/DDBJ databases">
        <authorList>
            <person name="Steensen K."/>
            <person name="Seneca J."/>
            <person name="Bartlau N."/>
            <person name="Yu A.X."/>
            <person name="Polz M.F."/>
        </authorList>
    </citation>
    <scope>NUCLEOTIDE SEQUENCE [LARGE SCALE GENOMIC DNA]</scope>
    <source>
        <strain evidence="2 3">1F260</strain>
    </source>
</reference>
<organism evidence="2 3">
    <name type="scientific">Enterovibrio norvegicus</name>
    <dbReference type="NCBI Taxonomy" id="188144"/>
    <lineage>
        <taxon>Bacteria</taxon>
        <taxon>Pseudomonadati</taxon>
        <taxon>Pseudomonadota</taxon>
        <taxon>Gammaproteobacteria</taxon>
        <taxon>Vibrionales</taxon>
        <taxon>Vibrionaceae</taxon>
        <taxon>Enterovibrio</taxon>
    </lineage>
</organism>